<evidence type="ECO:0000256" key="2">
    <source>
        <dbReference type="ARBA" id="ARBA00023242"/>
    </source>
</evidence>
<dbReference type="Proteomes" id="UP000030755">
    <property type="component" value="Unassembled WGS sequence"/>
</dbReference>
<comment type="subcellular location">
    <subcellularLocation>
        <location evidence="1">Nucleus</location>
    </subcellularLocation>
</comment>
<sequence>MYSIRICQSVQKKYYDQKHVDHKIEVGEYVFLSTKHLKSSRPSRSLIRDIPTSYGINNSFHVSLLTEGPKKFEYATPLERVSNTELVCEIDGILNSKYNKRKIFYLVKWKECENREATWEPLKNLTDCMESVYNFHNGNKNTPSPKPRNFLKSLANYEEQSMESMVRGKFETNDNNVNIYDNDLEQNLDGLYNLDTPQTKNLNHKYFGSGIAVTKSRVANISYCKMCSECMRNYKITILVLALHRRRSFKAGQVLNATCGKCRVYVDATYKLDESNHWVILFGTVDMFGMCGIMAKNNALRSTFFQRHP</sequence>
<dbReference type="GO" id="GO:0005634">
    <property type="term" value="C:nucleus"/>
    <property type="evidence" value="ECO:0007669"/>
    <property type="project" value="UniProtKB-SubCell"/>
</dbReference>
<dbReference type="HOGENOM" id="CLU_900645_0_0_1"/>
<evidence type="ECO:0000259" key="3">
    <source>
        <dbReference type="PROSITE" id="PS50013"/>
    </source>
</evidence>
<dbReference type="InterPro" id="IPR016197">
    <property type="entry name" value="Chromo-like_dom_sf"/>
</dbReference>
<dbReference type="CDD" id="cd00024">
    <property type="entry name" value="CD_CSD"/>
    <property type="match status" value="1"/>
</dbReference>
<feature type="domain" description="Chromo" evidence="3">
    <location>
        <begin position="88"/>
        <end position="147"/>
    </location>
</feature>
<evidence type="ECO:0000256" key="1">
    <source>
        <dbReference type="ARBA" id="ARBA00004123"/>
    </source>
</evidence>
<reference evidence="4 5" key="1">
    <citation type="journal article" date="2013" name="Curr. Biol.">
        <title>Shared signatures of parasitism and phylogenomics unite Cryptomycota and microsporidia.</title>
        <authorList>
            <person name="James T.Y."/>
            <person name="Pelin A."/>
            <person name="Bonen L."/>
            <person name="Ahrendt S."/>
            <person name="Sain D."/>
            <person name="Corradi N."/>
            <person name="Stajich J.E."/>
        </authorList>
    </citation>
    <scope>NUCLEOTIDE SEQUENCE [LARGE SCALE GENOMIC DNA]</scope>
    <source>
        <strain evidence="4 5">CSF55</strain>
    </source>
</reference>
<dbReference type="PANTHER" id="PTHR22812">
    <property type="entry name" value="CHROMOBOX PROTEIN"/>
    <property type="match status" value="1"/>
</dbReference>
<organism evidence="4 5">
    <name type="scientific">Rozella allomycis (strain CSF55)</name>
    <dbReference type="NCBI Taxonomy" id="988480"/>
    <lineage>
        <taxon>Eukaryota</taxon>
        <taxon>Fungi</taxon>
        <taxon>Fungi incertae sedis</taxon>
        <taxon>Cryptomycota</taxon>
        <taxon>Cryptomycota incertae sedis</taxon>
        <taxon>Rozella</taxon>
    </lineage>
</organism>
<proteinExistence type="predicted"/>
<evidence type="ECO:0000313" key="5">
    <source>
        <dbReference type="Proteomes" id="UP000030755"/>
    </source>
</evidence>
<name>A0A075AT64_ROZAC</name>
<dbReference type="AlphaFoldDB" id="A0A075AT64"/>
<dbReference type="STRING" id="988480.A0A075AT64"/>
<dbReference type="Gene3D" id="2.40.50.40">
    <property type="match status" value="1"/>
</dbReference>
<dbReference type="InterPro" id="IPR023780">
    <property type="entry name" value="Chromo_domain"/>
</dbReference>
<dbReference type="OrthoDB" id="433924at2759"/>
<dbReference type="PROSITE" id="PS50013">
    <property type="entry name" value="CHROMO_2"/>
    <property type="match status" value="1"/>
</dbReference>
<dbReference type="SMART" id="SM00298">
    <property type="entry name" value="CHROMO"/>
    <property type="match status" value="1"/>
</dbReference>
<dbReference type="InterPro" id="IPR051219">
    <property type="entry name" value="Heterochromatin_chromo-domain"/>
</dbReference>
<gene>
    <name evidence="4" type="ORF">O9G_005446</name>
</gene>
<evidence type="ECO:0000313" key="4">
    <source>
        <dbReference type="EMBL" id="EPZ31915.1"/>
    </source>
</evidence>
<protein>
    <recommendedName>
        <fullName evidence="3">Chromo domain-containing protein</fullName>
    </recommendedName>
</protein>
<keyword evidence="5" id="KW-1185">Reference proteome</keyword>
<dbReference type="Pfam" id="PF00385">
    <property type="entry name" value="Chromo"/>
    <property type="match status" value="1"/>
</dbReference>
<dbReference type="InterPro" id="IPR000953">
    <property type="entry name" value="Chromo/chromo_shadow_dom"/>
</dbReference>
<accession>A0A075AT64</accession>
<dbReference type="SUPFAM" id="SSF54160">
    <property type="entry name" value="Chromo domain-like"/>
    <property type="match status" value="1"/>
</dbReference>
<keyword evidence="2" id="KW-0539">Nucleus</keyword>
<dbReference type="EMBL" id="KE561201">
    <property type="protein sequence ID" value="EPZ31915.1"/>
    <property type="molecule type" value="Genomic_DNA"/>
</dbReference>